<evidence type="ECO:0000313" key="1">
    <source>
        <dbReference type="EMBL" id="AKH47112.1"/>
    </source>
</evidence>
<accession>A0A0F7L6K2</accession>
<proteinExistence type="predicted"/>
<reference evidence="1" key="2">
    <citation type="submission" date="2015-03" db="EMBL/GenBank/DDBJ databases">
        <authorList>
            <person name="Chow C.-E.T."/>
            <person name="Winget D.M."/>
            <person name="White R.A.III."/>
            <person name="Hallam S.J."/>
            <person name="Suttle C.A."/>
        </authorList>
    </citation>
    <scope>NUCLEOTIDE SEQUENCE</scope>
    <source>
        <strain evidence="1">Anoxic2_5</strain>
    </source>
</reference>
<organism evidence="1">
    <name type="scientific">uncultured marine virus</name>
    <dbReference type="NCBI Taxonomy" id="186617"/>
    <lineage>
        <taxon>Viruses</taxon>
        <taxon>environmental samples</taxon>
    </lineage>
</organism>
<name>A0A0F7L6K2_9VIRU</name>
<sequence length="312" mass="34485">MRGVPDATLSTRVAPRAHIRRLRIIGTRGRPRRERHHADDTAAAVQHLRDGIGPPGRRRQCGRLDDLDRRRGHAMACDKQGPCAGVHDDAHRTTEPLPANRPRLTVNPGIGQPQGVPVGGWPGVLIDHRRRWWEQRPVLHDVALEGERYRLAEGAVFGSVQQPNEQPATAFPSRTAHPLAQFPIGCSEVVTSRILRGKVGGRVDQLQRLTPEAGGQVERHGLRPLHLGHEASAHLNQRAVVSNDAQGVRRVVHVAATELQPEHGVDVRVSQVAWSQPHYCSCSMRTVAMRQISPARESPMMFSSPTGPRMRP</sequence>
<reference evidence="1" key="1">
    <citation type="journal article" date="2015" name="Front. Microbiol.">
        <title>Combining genomic sequencing methods to explore viral diversity and reveal potential virus-host interactions.</title>
        <authorList>
            <person name="Chow C.E."/>
            <person name="Winget D.M."/>
            <person name="White R.A.III."/>
            <person name="Hallam S.J."/>
            <person name="Suttle C.A."/>
        </authorList>
    </citation>
    <scope>NUCLEOTIDE SEQUENCE</scope>
    <source>
        <strain evidence="1">Anoxic2_5</strain>
    </source>
</reference>
<protein>
    <submittedName>
        <fullName evidence="1">Uncharacterized protein</fullName>
    </submittedName>
</protein>
<dbReference type="EMBL" id="KR029589">
    <property type="protein sequence ID" value="AKH47112.1"/>
    <property type="molecule type" value="Genomic_DNA"/>
</dbReference>